<dbReference type="GO" id="GO:0043565">
    <property type="term" value="F:sequence-specific DNA binding"/>
    <property type="evidence" value="ECO:0007669"/>
    <property type="project" value="InterPro"/>
</dbReference>
<dbReference type="SMART" id="SM00342">
    <property type="entry name" value="HTH_ARAC"/>
    <property type="match status" value="1"/>
</dbReference>
<evidence type="ECO:0000313" key="5">
    <source>
        <dbReference type="EMBL" id="AVO46445.1"/>
    </source>
</evidence>
<proteinExistence type="predicted"/>
<dbReference type="Pfam" id="PF12833">
    <property type="entry name" value="HTH_18"/>
    <property type="match status" value="1"/>
</dbReference>
<evidence type="ECO:0000313" key="6">
    <source>
        <dbReference type="Proteomes" id="UP000237889"/>
    </source>
</evidence>
<dbReference type="Gene3D" id="1.10.10.60">
    <property type="entry name" value="Homeodomain-like"/>
    <property type="match status" value="2"/>
</dbReference>
<keyword evidence="1" id="KW-0805">Transcription regulation</keyword>
<dbReference type="GO" id="GO:0003700">
    <property type="term" value="F:DNA-binding transcription factor activity"/>
    <property type="evidence" value="ECO:0007669"/>
    <property type="project" value="InterPro"/>
</dbReference>
<dbReference type="Pfam" id="PF02311">
    <property type="entry name" value="AraC_binding"/>
    <property type="match status" value="1"/>
</dbReference>
<gene>
    <name evidence="5" type="ORF">C6569_16045</name>
</gene>
<keyword evidence="3" id="KW-0804">Transcription</keyword>
<dbReference type="SUPFAM" id="SSF46689">
    <property type="entry name" value="Homeodomain-like"/>
    <property type="match status" value="2"/>
</dbReference>
<dbReference type="KEGG" id="phr:C6569_16045"/>
<dbReference type="PROSITE" id="PS01124">
    <property type="entry name" value="HTH_ARAC_FAMILY_2"/>
    <property type="match status" value="1"/>
</dbReference>
<dbReference type="CDD" id="cd02208">
    <property type="entry name" value="cupin_RmlC-like"/>
    <property type="match status" value="1"/>
</dbReference>
<organism evidence="5 6">
    <name type="scientific">Phreatobacter cathodiphilus</name>
    <dbReference type="NCBI Taxonomy" id="1868589"/>
    <lineage>
        <taxon>Bacteria</taxon>
        <taxon>Pseudomonadati</taxon>
        <taxon>Pseudomonadota</taxon>
        <taxon>Alphaproteobacteria</taxon>
        <taxon>Hyphomicrobiales</taxon>
        <taxon>Phreatobacteraceae</taxon>
        <taxon>Phreatobacter</taxon>
    </lineage>
</organism>
<dbReference type="InterPro" id="IPR018060">
    <property type="entry name" value="HTH_AraC"/>
</dbReference>
<dbReference type="InterPro" id="IPR014710">
    <property type="entry name" value="RmlC-like_jellyroll"/>
</dbReference>
<evidence type="ECO:0000256" key="1">
    <source>
        <dbReference type="ARBA" id="ARBA00023015"/>
    </source>
</evidence>
<dbReference type="InterPro" id="IPR037923">
    <property type="entry name" value="HTH-like"/>
</dbReference>
<dbReference type="SUPFAM" id="SSF51215">
    <property type="entry name" value="Regulatory protein AraC"/>
    <property type="match status" value="1"/>
</dbReference>
<dbReference type="PANTHER" id="PTHR46796:SF2">
    <property type="entry name" value="TRANSCRIPTIONAL REGULATORY PROTEIN"/>
    <property type="match status" value="1"/>
</dbReference>
<protein>
    <recommendedName>
        <fullName evidence="4">HTH araC/xylS-type domain-containing protein</fullName>
    </recommendedName>
</protein>
<sequence length="269" mass="30271">MFGRVCLYVMDKAMAPHAHREGHLIFHILGPPAEVVVEGRPYPLSPGQAVAISPWQPHYYRPLDHRDNVLVLVLYIRPGWFVQASRQASEILRFGRVGVEVTDRLARLVTDTGHLLSAHGGTDGGFEDRLSALTQASFDQTWQWTAEGQHFIGQERPLRDFRIRRALRLLDETLGEPIDLARLSRAAGLSRPHFFKLFREQLGLPPTIYLNALRMERAIERLALGKETVADIGLDLGFSTPASFSRFFIANGVVPPSTYRRSVMAHATQ</sequence>
<evidence type="ECO:0000259" key="4">
    <source>
        <dbReference type="PROSITE" id="PS01124"/>
    </source>
</evidence>
<dbReference type="OrthoDB" id="8201115at2"/>
<evidence type="ECO:0000256" key="3">
    <source>
        <dbReference type="ARBA" id="ARBA00023163"/>
    </source>
</evidence>
<dbReference type="AlphaFoldDB" id="A0A2S0NE63"/>
<dbReference type="InterPro" id="IPR009057">
    <property type="entry name" value="Homeodomain-like_sf"/>
</dbReference>
<dbReference type="InterPro" id="IPR050204">
    <property type="entry name" value="AraC_XylS_family_regulators"/>
</dbReference>
<reference evidence="5 6" key="1">
    <citation type="submission" date="2018-03" db="EMBL/GenBank/DDBJ databases">
        <title>Genome sequencing of Phreatobacter sp.</title>
        <authorList>
            <person name="Kim S.-J."/>
            <person name="Heo J."/>
            <person name="Kwon S.-W."/>
        </authorList>
    </citation>
    <scope>NUCLEOTIDE SEQUENCE [LARGE SCALE GENOMIC DNA]</scope>
    <source>
        <strain evidence="5 6">S-12</strain>
    </source>
</reference>
<dbReference type="PANTHER" id="PTHR46796">
    <property type="entry name" value="HTH-TYPE TRANSCRIPTIONAL ACTIVATOR RHAS-RELATED"/>
    <property type="match status" value="1"/>
</dbReference>
<dbReference type="InterPro" id="IPR003313">
    <property type="entry name" value="AraC-bd"/>
</dbReference>
<keyword evidence="2" id="KW-0238">DNA-binding</keyword>
<evidence type="ECO:0000256" key="2">
    <source>
        <dbReference type="ARBA" id="ARBA00023125"/>
    </source>
</evidence>
<dbReference type="Proteomes" id="UP000237889">
    <property type="component" value="Chromosome"/>
</dbReference>
<dbReference type="Gene3D" id="2.60.120.10">
    <property type="entry name" value="Jelly Rolls"/>
    <property type="match status" value="1"/>
</dbReference>
<dbReference type="EMBL" id="CP027668">
    <property type="protein sequence ID" value="AVO46445.1"/>
    <property type="molecule type" value="Genomic_DNA"/>
</dbReference>
<feature type="domain" description="HTH araC/xylS-type" evidence="4">
    <location>
        <begin position="164"/>
        <end position="262"/>
    </location>
</feature>
<accession>A0A2S0NE63</accession>
<name>A0A2S0NE63_9HYPH</name>
<keyword evidence="6" id="KW-1185">Reference proteome</keyword>